<feature type="transmembrane region" description="Helical" evidence="9">
    <location>
        <begin position="457"/>
        <end position="478"/>
    </location>
</feature>
<dbReference type="STRING" id="36166.T1GYY7"/>
<evidence type="ECO:0000256" key="8">
    <source>
        <dbReference type="ARBA" id="ARBA00023180"/>
    </source>
</evidence>
<organism evidence="10 11">
    <name type="scientific">Megaselia scalaris</name>
    <name type="common">Humpbacked fly</name>
    <name type="synonym">Phora scalaris</name>
    <dbReference type="NCBI Taxonomy" id="36166"/>
    <lineage>
        <taxon>Eukaryota</taxon>
        <taxon>Metazoa</taxon>
        <taxon>Ecdysozoa</taxon>
        <taxon>Arthropoda</taxon>
        <taxon>Hexapoda</taxon>
        <taxon>Insecta</taxon>
        <taxon>Pterygota</taxon>
        <taxon>Neoptera</taxon>
        <taxon>Endopterygota</taxon>
        <taxon>Diptera</taxon>
        <taxon>Brachycera</taxon>
        <taxon>Muscomorpha</taxon>
        <taxon>Platypezoidea</taxon>
        <taxon>Phoridae</taxon>
        <taxon>Megaseliini</taxon>
        <taxon>Megaselia</taxon>
    </lineage>
</organism>
<evidence type="ECO:0008006" key="12">
    <source>
        <dbReference type="Google" id="ProtNLM"/>
    </source>
</evidence>
<comment type="subcellular location">
    <subcellularLocation>
        <location evidence="1">Endoplasmic reticulum membrane</location>
        <topology evidence="1">Single-pass membrane protein</topology>
    </subcellularLocation>
</comment>
<keyword evidence="11" id="KW-1185">Reference proteome</keyword>
<keyword evidence="6 9" id="KW-1133">Transmembrane helix</keyword>
<dbReference type="AlphaFoldDB" id="T1GYY7"/>
<evidence type="ECO:0000256" key="6">
    <source>
        <dbReference type="ARBA" id="ARBA00022989"/>
    </source>
</evidence>
<dbReference type="OMA" id="WSTSRHC"/>
<dbReference type="InterPro" id="IPR016574">
    <property type="entry name" value="Nicalin"/>
</dbReference>
<evidence type="ECO:0000256" key="3">
    <source>
        <dbReference type="ARBA" id="ARBA00022692"/>
    </source>
</evidence>
<dbReference type="PANTHER" id="PTHR31826">
    <property type="entry name" value="NICALIN"/>
    <property type="match status" value="1"/>
</dbReference>
<dbReference type="GO" id="GO:0009966">
    <property type="term" value="P:regulation of signal transduction"/>
    <property type="evidence" value="ECO:0007669"/>
    <property type="project" value="InterPro"/>
</dbReference>
<evidence type="ECO:0000256" key="1">
    <source>
        <dbReference type="ARBA" id="ARBA00004389"/>
    </source>
</evidence>
<accession>T1GYY7</accession>
<evidence type="ECO:0000256" key="7">
    <source>
        <dbReference type="ARBA" id="ARBA00023136"/>
    </source>
</evidence>
<comment type="similarity">
    <text evidence="2">Belongs to the nicastrin family.</text>
</comment>
<evidence type="ECO:0000256" key="4">
    <source>
        <dbReference type="ARBA" id="ARBA00022729"/>
    </source>
</evidence>
<sequence length="483" mass="54845">MSQFDSLGVQYGCRFSNLNLEIKSLDTWSTSRHCVLTRMEDLTVASYSNIIKKSGGLIIQLPKNFANLSADTKNEIYEIEGIMLNSLINIPVYFSPYNAVLENIITDIHKMGSGNTLKKQSSALSDLLSLVSSNGYQAISSGSSHTPNKNVKLSIIKGELLPVHKTKTSDQSKLSTIVITANISPFRVTNHVSFNPDAALMTLIMDTLNKLYNSKHTAPDFKIMFLLSESGPLLNFQGTKKWLEDNQIQDVDFVLCLDTIVQPTLLENKRNIYMHVSKPPKDGSATNKFYKLFKETGEFYNVTIEGIHKKINLAEQQMPWEHERFGMKKITSFTLSNVKNYKSIARNTIFIDDNELINSFNLNSQIVIETLIKYIFEIDNNKFSSNILATPSKSIGTWKDIKSTMQTNDMKNAFEKYLQNVKTTYDKPDNRDPDFMLYNGPEAQLNIYKVKPAVFDLLLTIVIVSYLSTFYLALNYFLNSMKF</sequence>
<evidence type="ECO:0000313" key="10">
    <source>
        <dbReference type="EnsemblMetazoa" id="MESCA009075-PA"/>
    </source>
</evidence>
<protein>
    <recommendedName>
        <fullName evidence="12">Nicalin</fullName>
    </recommendedName>
</protein>
<reference evidence="10" key="2">
    <citation type="submission" date="2015-06" db="UniProtKB">
        <authorList>
            <consortium name="EnsemblMetazoa"/>
        </authorList>
    </citation>
    <scope>IDENTIFICATION</scope>
</reference>
<keyword evidence="7 9" id="KW-0472">Membrane</keyword>
<evidence type="ECO:0000256" key="5">
    <source>
        <dbReference type="ARBA" id="ARBA00022824"/>
    </source>
</evidence>
<name>T1GYY7_MEGSC</name>
<dbReference type="EMBL" id="CAQQ02388162">
    <property type="status" value="NOT_ANNOTATED_CDS"/>
    <property type="molecule type" value="Genomic_DNA"/>
</dbReference>
<keyword evidence="5" id="KW-0256">Endoplasmic reticulum</keyword>
<dbReference type="EnsemblMetazoa" id="MESCA009075-RA">
    <property type="protein sequence ID" value="MESCA009075-PA"/>
    <property type="gene ID" value="MESCA009075"/>
</dbReference>
<reference evidence="11" key="1">
    <citation type="submission" date="2013-02" db="EMBL/GenBank/DDBJ databases">
        <authorList>
            <person name="Hughes D."/>
        </authorList>
    </citation>
    <scope>NUCLEOTIDE SEQUENCE</scope>
    <source>
        <strain>Durham</strain>
        <strain evidence="11">NC isolate 2 -- Noor lab</strain>
    </source>
</reference>
<dbReference type="Proteomes" id="UP000015102">
    <property type="component" value="Unassembled WGS sequence"/>
</dbReference>
<proteinExistence type="inferred from homology"/>
<keyword evidence="8" id="KW-0325">Glycoprotein</keyword>
<evidence type="ECO:0000256" key="9">
    <source>
        <dbReference type="SAM" id="Phobius"/>
    </source>
</evidence>
<keyword evidence="3 9" id="KW-0812">Transmembrane</keyword>
<dbReference type="SUPFAM" id="SSF53187">
    <property type="entry name" value="Zn-dependent exopeptidases"/>
    <property type="match status" value="1"/>
</dbReference>
<dbReference type="GO" id="GO:0005789">
    <property type="term" value="C:endoplasmic reticulum membrane"/>
    <property type="evidence" value="ECO:0007669"/>
    <property type="project" value="UniProtKB-SubCell"/>
</dbReference>
<evidence type="ECO:0000313" key="11">
    <source>
        <dbReference type="Proteomes" id="UP000015102"/>
    </source>
</evidence>
<evidence type="ECO:0000256" key="2">
    <source>
        <dbReference type="ARBA" id="ARBA00007717"/>
    </source>
</evidence>
<keyword evidence="4" id="KW-0732">Signal</keyword>
<dbReference type="HOGENOM" id="CLU_034102_2_0_1"/>